<reference evidence="2" key="1">
    <citation type="journal article" date="2022" name="Mol. Ecol. Resour.">
        <title>The genomes of chicory, endive, great burdock and yacon provide insights into Asteraceae palaeo-polyploidization history and plant inulin production.</title>
        <authorList>
            <person name="Fan W."/>
            <person name="Wang S."/>
            <person name="Wang H."/>
            <person name="Wang A."/>
            <person name="Jiang F."/>
            <person name="Liu H."/>
            <person name="Zhao H."/>
            <person name="Xu D."/>
            <person name="Zhang Y."/>
        </authorList>
    </citation>
    <scope>NUCLEOTIDE SEQUENCE [LARGE SCALE GENOMIC DNA]</scope>
    <source>
        <strain evidence="2">cv. Punajuju</strain>
    </source>
</reference>
<comment type="caution">
    <text evidence="1">The sequence shown here is derived from an EMBL/GenBank/DDBJ whole genome shotgun (WGS) entry which is preliminary data.</text>
</comment>
<evidence type="ECO:0000313" key="2">
    <source>
        <dbReference type="Proteomes" id="UP001055811"/>
    </source>
</evidence>
<organism evidence="1 2">
    <name type="scientific">Cichorium intybus</name>
    <name type="common">Chicory</name>
    <dbReference type="NCBI Taxonomy" id="13427"/>
    <lineage>
        <taxon>Eukaryota</taxon>
        <taxon>Viridiplantae</taxon>
        <taxon>Streptophyta</taxon>
        <taxon>Embryophyta</taxon>
        <taxon>Tracheophyta</taxon>
        <taxon>Spermatophyta</taxon>
        <taxon>Magnoliopsida</taxon>
        <taxon>eudicotyledons</taxon>
        <taxon>Gunneridae</taxon>
        <taxon>Pentapetalae</taxon>
        <taxon>asterids</taxon>
        <taxon>campanulids</taxon>
        <taxon>Asterales</taxon>
        <taxon>Asteraceae</taxon>
        <taxon>Cichorioideae</taxon>
        <taxon>Cichorieae</taxon>
        <taxon>Cichoriinae</taxon>
        <taxon>Cichorium</taxon>
    </lineage>
</organism>
<sequence length="256" mass="27593">MEDQDFLQVRIHIFAALTKKDIQQKEACIQRKRTTGNGEKIETENNLNILEGVASSKSAFVGEKHQVVVAKGISPIPDLFSTGLIQSSVNLERDGSRLGYDILIPTVECGVLDYVHDTTSGDGPMMEDGMLEDATTSDENEGEDEDDSSDGMLLEDGRDGDDLVVAGNVMEASAYGGAVSAQPSPIDVKDCSTVMHTGDVTSDHGRIPSTRPTVNYDPASKKHGMKGSLFNPINDNLSTLEKGLNIINCAPYYVHS</sequence>
<proteinExistence type="predicted"/>
<dbReference type="Proteomes" id="UP001055811">
    <property type="component" value="Linkage Group LG02"/>
</dbReference>
<name>A0ACB9G7S9_CICIN</name>
<reference evidence="1 2" key="2">
    <citation type="journal article" date="2022" name="Mol. Ecol. Resour.">
        <title>The genomes of chicory, endive, great burdock and yacon provide insights into Asteraceae paleo-polyploidization history and plant inulin production.</title>
        <authorList>
            <person name="Fan W."/>
            <person name="Wang S."/>
            <person name="Wang H."/>
            <person name="Wang A."/>
            <person name="Jiang F."/>
            <person name="Liu H."/>
            <person name="Zhao H."/>
            <person name="Xu D."/>
            <person name="Zhang Y."/>
        </authorList>
    </citation>
    <scope>NUCLEOTIDE SEQUENCE [LARGE SCALE GENOMIC DNA]</scope>
    <source>
        <strain evidence="2">cv. Punajuju</strain>
        <tissue evidence="1">Leaves</tissue>
    </source>
</reference>
<evidence type="ECO:0000313" key="1">
    <source>
        <dbReference type="EMBL" id="KAI3779482.1"/>
    </source>
</evidence>
<dbReference type="EMBL" id="CM042010">
    <property type="protein sequence ID" value="KAI3779482.1"/>
    <property type="molecule type" value="Genomic_DNA"/>
</dbReference>
<gene>
    <name evidence="1" type="ORF">L2E82_09203</name>
</gene>
<keyword evidence="2" id="KW-1185">Reference proteome</keyword>
<protein>
    <submittedName>
        <fullName evidence="1">Uncharacterized protein</fullName>
    </submittedName>
</protein>
<accession>A0ACB9G7S9</accession>